<evidence type="ECO:0000256" key="3">
    <source>
        <dbReference type="ARBA" id="ARBA00022833"/>
    </source>
</evidence>
<accession>A0AAW1MQJ3</accession>
<proteinExistence type="predicted"/>
<gene>
    <name evidence="8" type="ORF">QE152_g5440</name>
</gene>
<keyword evidence="2 4" id="KW-0863">Zinc-finger</keyword>
<organism evidence="8 9">
    <name type="scientific">Popillia japonica</name>
    <name type="common">Japanese beetle</name>
    <dbReference type="NCBI Taxonomy" id="7064"/>
    <lineage>
        <taxon>Eukaryota</taxon>
        <taxon>Metazoa</taxon>
        <taxon>Ecdysozoa</taxon>
        <taxon>Arthropoda</taxon>
        <taxon>Hexapoda</taxon>
        <taxon>Insecta</taxon>
        <taxon>Pterygota</taxon>
        <taxon>Neoptera</taxon>
        <taxon>Endopterygota</taxon>
        <taxon>Coleoptera</taxon>
        <taxon>Polyphaga</taxon>
        <taxon>Scarabaeiformia</taxon>
        <taxon>Scarabaeidae</taxon>
        <taxon>Rutelinae</taxon>
        <taxon>Popillia</taxon>
    </lineage>
</organism>
<keyword evidence="9" id="KW-1185">Reference proteome</keyword>
<dbReference type="PROSITE" id="PS01359">
    <property type="entry name" value="ZF_PHD_1"/>
    <property type="match status" value="1"/>
</dbReference>
<dbReference type="EMBL" id="JASPKY010000032">
    <property type="protein sequence ID" value="KAK9747298.1"/>
    <property type="molecule type" value="Genomic_DNA"/>
</dbReference>
<reference evidence="8 9" key="1">
    <citation type="journal article" date="2024" name="BMC Genomics">
        <title>De novo assembly and annotation of Popillia japonica's genome with initial clues to its potential as an invasive pest.</title>
        <authorList>
            <person name="Cucini C."/>
            <person name="Boschi S."/>
            <person name="Funari R."/>
            <person name="Cardaioli E."/>
            <person name="Iannotti N."/>
            <person name="Marturano G."/>
            <person name="Paoli F."/>
            <person name="Bruttini M."/>
            <person name="Carapelli A."/>
            <person name="Frati F."/>
            <person name="Nardi F."/>
        </authorList>
    </citation>
    <scope>NUCLEOTIDE SEQUENCE [LARGE SCALE GENOMIC DNA]</scope>
    <source>
        <strain evidence="8">DMR45628</strain>
    </source>
</reference>
<dbReference type="Gene3D" id="3.30.40.10">
    <property type="entry name" value="Zinc/RING finger domain, C3HC4 (zinc finger)"/>
    <property type="match status" value="1"/>
</dbReference>
<dbReference type="InterPro" id="IPR019787">
    <property type="entry name" value="Znf_PHD-finger"/>
</dbReference>
<feature type="compositionally biased region" description="Polar residues" evidence="6">
    <location>
        <begin position="117"/>
        <end position="150"/>
    </location>
</feature>
<feature type="compositionally biased region" description="Basic and acidic residues" evidence="6">
    <location>
        <begin position="151"/>
        <end position="160"/>
    </location>
</feature>
<feature type="coiled-coil region" evidence="5">
    <location>
        <begin position="72"/>
        <end position="106"/>
    </location>
</feature>
<dbReference type="AlphaFoldDB" id="A0AAW1MQJ3"/>
<name>A0AAW1MQJ3_POPJA</name>
<dbReference type="Proteomes" id="UP001458880">
    <property type="component" value="Unassembled WGS sequence"/>
</dbReference>
<evidence type="ECO:0000256" key="5">
    <source>
        <dbReference type="SAM" id="Coils"/>
    </source>
</evidence>
<dbReference type="PROSITE" id="PS50016">
    <property type="entry name" value="ZF_PHD_2"/>
    <property type="match status" value="1"/>
</dbReference>
<evidence type="ECO:0000256" key="2">
    <source>
        <dbReference type="ARBA" id="ARBA00022771"/>
    </source>
</evidence>
<dbReference type="SUPFAM" id="SSF57903">
    <property type="entry name" value="FYVE/PHD zinc finger"/>
    <property type="match status" value="1"/>
</dbReference>
<evidence type="ECO:0000256" key="6">
    <source>
        <dbReference type="SAM" id="MobiDB-lite"/>
    </source>
</evidence>
<protein>
    <recommendedName>
        <fullName evidence="7">PHD-type domain-containing protein</fullName>
    </recommendedName>
</protein>
<dbReference type="InterPro" id="IPR013083">
    <property type="entry name" value="Znf_RING/FYVE/PHD"/>
</dbReference>
<evidence type="ECO:0000313" key="8">
    <source>
        <dbReference type="EMBL" id="KAK9747298.1"/>
    </source>
</evidence>
<keyword evidence="3" id="KW-0862">Zinc</keyword>
<feature type="domain" description="PHD-type" evidence="7">
    <location>
        <begin position="6"/>
        <end position="66"/>
    </location>
</feature>
<keyword evidence="5" id="KW-0175">Coiled coil</keyword>
<evidence type="ECO:0000256" key="1">
    <source>
        <dbReference type="ARBA" id="ARBA00022723"/>
    </source>
</evidence>
<keyword evidence="1" id="KW-0479">Metal-binding</keyword>
<dbReference type="InterPro" id="IPR019786">
    <property type="entry name" value="Zinc_finger_PHD-type_CS"/>
</dbReference>
<evidence type="ECO:0000313" key="9">
    <source>
        <dbReference type="Proteomes" id="UP001458880"/>
    </source>
</evidence>
<dbReference type="GO" id="GO:0008270">
    <property type="term" value="F:zinc ion binding"/>
    <property type="evidence" value="ECO:0007669"/>
    <property type="project" value="UniProtKB-KW"/>
</dbReference>
<evidence type="ECO:0000259" key="7">
    <source>
        <dbReference type="PROSITE" id="PS50016"/>
    </source>
</evidence>
<evidence type="ECO:0000256" key="4">
    <source>
        <dbReference type="PROSITE-ProRule" id="PRU00146"/>
    </source>
</evidence>
<feature type="region of interest" description="Disordered" evidence="6">
    <location>
        <begin position="117"/>
        <end position="167"/>
    </location>
</feature>
<comment type="caution">
    <text evidence="8">The sequence shown here is derived from an EMBL/GenBank/DDBJ whole genome shotgun (WGS) entry which is preliminary data.</text>
</comment>
<sequence length="167" mass="18980">MAPRVNALCVKCHQKLENDSDKVLHCSGGCSNYLHHTCSVFKPTELKIFETYSKNVKWFCDTCGTSKSGGTVSDLQSEIMEIKKKIDELMMKFNEQSENLKQHNNLNYNLQTKQVVQSQTDSVSGPRTRSKVSSEVANNTVKSYSDVLNRSSDKKEDKKNTKQHQKQ</sequence>
<dbReference type="InterPro" id="IPR011011">
    <property type="entry name" value="Znf_FYVE_PHD"/>
</dbReference>